<dbReference type="EMBL" id="CP094242">
    <property type="protein sequence ID" value="UNV87539.1"/>
    <property type="molecule type" value="Genomic_DNA"/>
</dbReference>
<evidence type="ECO:0000313" key="4">
    <source>
        <dbReference type="Proteomes" id="UP000031390"/>
    </source>
</evidence>
<dbReference type="EMBL" id="JUFZ01000024">
    <property type="protein sequence ID" value="KIC11052.1"/>
    <property type="molecule type" value="Genomic_DNA"/>
</dbReference>
<name>A0A0C1HA12_9NEIS</name>
<reference evidence="2 4" key="1">
    <citation type="submission" date="2014-12" db="EMBL/GenBank/DDBJ databases">
        <title>Genome sequence of Morococcus cerebrosus.</title>
        <authorList>
            <person name="Shin S.-K."/>
            <person name="Yi H."/>
        </authorList>
    </citation>
    <scope>NUCLEOTIDE SEQUENCE [LARGE SCALE GENOMIC DNA]</scope>
    <source>
        <strain evidence="2 4">CIP 81.93</strain>
    </source>
</reference>
<dbReference type="Proteomes" id="UP000829504">
    <property type="component" value="Chromosome"/>
</dbReference>
<dbReference type="Gene3D" id="1.10.530.10">
    <property type="match status" value="1"/>
</dbReference>
<feature type="region of interest" description="Disordered" evidence="1">
    <location>
        <begin position="168"/>
        <end position="198"/>
    </location>
</feature>
<feature type="region of interest" description="Disordered" evidence="1">
    <location>
        <begin position="245"/>
        <end position="268"/>
    </location>
</feature>
<feature type="compositionally biased region" description="Basic and acidic residues" evidence="1">
    <location>
        <begin position="174"/>
        <end position="198"/>
    </location>
</feature>
<dbReference type="CDD" id="cd00442">
    <property type="entry name" value="Lyz-like"/>
    <property type="match status" value="1"/>
</dbReference>
<keyword evidence="5" id="KW-1185">Reference proteome</keyword>
<evidence type="ECO:0000313" key="3">
    <source>
        <dbReference type="EMBL" id="UNV87539.1"/>
    </source>
</evidence>
<sequence>MVNLNANQKKLYNLSLKYNEDPAKWLAIYEIESTSGTKMKASSGATGHFQIMPQFYKDYGVTRDETMDLEKSFLAVRQHHARNSAQLRAKLGRELTAGEYYLGHQQGWTGATALLSHPKDNVVDALATVMSRKKAENSVKQNGGKTSMTAEQFANMWIKRADGLQEKYNNQGYGRKDHQDDKLNLPEKDTNTSQSKYEETRSMLQNFLNDTDGSYAKKLLANHPEEVASFNEKIQESIEQTRLQELTERESRNTLQQEEQQRSFSRSV</sequence>
<protein>
    <submittedName>
        <fullName evidence="2">Prophage tail length tape measure protein</fullName>
    </submittedName>
</protein>
<dbReference type="SUPFAM" id="SSF53955">
    <property type="entry name" value="Lysozyme-like"/>
    <property type="match status" value="1"/>
</dbReference>
<organism evidence="2 4">
    <name type="scientific">Morococcus cerebrosus</name>
    <dbReference type="NCBI Taxonomy" id="1056807"/>
    <lineage>
        <taxon>Bacteria</taxon>
        <taxon>Pseudomonadati</taxon>
        <taxon>Pseudomonadota</taxon>
        <taxon>Betaproteobacteria</taxon>
        <taxon>Neisseriales</taxon>
        <taxon>Neisseriaceae</taxon>
        <taxon>Morococcus</taxon>
    </lineage>
</organism>
<dbReference type="RefSeq" id="WP_039405747.1">
    <property type="nucleotide sequence ID" value="NZ_CP094242.1"/>
</dbReference>
<dbReference type="PATRIC" id="fig|1056807.3.peg.591"/>
<dbReference type="InterPro" id="IPR023346">
    <property type="entry name" value="Lysozyme-like_dom_sf"/>
</dbReference>
<dbReference type="AlphaFoldDB" id="A0A0C1HA12"/>
<reference evidence="3 5" key="2">
    <citation type="submission" date="2022-03" db="EMBL/GenBank/DDBJ databases">
        <title>Genome sequencing of Morococcus cerebrosus.</title>
        <authorList>
            <person name="Baek M.-G."/>
            <person name="Yi H."/>
        </authorList>
    </citation>
    <scope>NUCLEOTIDE SEQUENCE [LARGE SCALE GENOMIC DNA]</scope>
    <source>
        <strain evidence="3 5">CIP 81.93</strain>
    </source>
</reference>
<evidence type="ECO:0000313" key="2">
    <source>
        <dbReference type="EMBL" id="KIC11052.1"/>
    </source>
</evidence>
<evidence type="ECO:0000313" key="5">
    <source>
        <dbReference type="Proteomes" id="UP000829504"/>
    </source>
</evidence>
<evidence type="ECO:0000256" key="1">
    <source>
        <dbReference type="SAM" id="MobiDB-lite"/>
    </source>
</evidence>
<accession>A0A0C1HA12</accession>
<gene>
    <name evidence="2" type="ORF">MCC93_06130</name>
    <name evidence="3" type="ORF">MON37_00895</name>
</gene>
<dbReference type="Proteomes" id="UP000031390">
    <property type="component" value="Unassembled WGS sequence"/>
</dbReference>
<proteinExistence type="predicted"/>